<dbReference type="InterPro" id="IPR018864">
    <property type="entry name" value="Nucleoporin_Nup188_N"/>
</dbReference>
<proteinExistence type="predicted"/>
<dbReference type="Proteomes" id="UP000092460">
    <property type="component" value="Unassembled WGS sequence"/>
</dbReference>
<organism evidence="2 3">
    <name type="scientific">Glossina palpalis gambiensis</name>
    <dbReference type="NCBI Taxonomy" id="67801"/>
    <lineage>
        <taxon>Eukaryota</taxon>
        <taxon>Metazoa</taxon>
        <taxon>Ecdysozoa</taxon>
        <taxon>Arthropoda</taxon>
        <taxon>Hexapoda</taxon>
        <taxon>Insecta</taxon>
        <taxon>Pterygota</taxon>
        <taxon>Neoptera</taxon>
        <taxon>Endopterygota</taxon>
        <taxon>Diptera</taxon>
        <taxon>Brachycera</taxon>
        <taxon>Muscomorpha</taxon>
        <taxon>Hippoboscoidea</taxon>
        <taxon>Glossinidae</taxon>
        <taxon>Glossina</taxon>
    </lineage>
</organism>
<dbReference type="GO" id="GO:0006606">
    <property type="term" value="P:protein import into nucleus"/>
    <property type="evidence" value="ECO:0007669"/>
    <property type="project" value="TreeGrafter"/>
</dbReference>
<dbReference type="STRING" id="67801.A0A1B0BYW2"/>
<dbReference type="GO" id="GO:0044611">
    <property type="term" value="C:nuclear pore inner ring"/>
    <property type="evidence" value="ECO:0007669"/>
    <property type="project" value="TreeGrafter"/>
</dbReference>
<evidence type="ECO:0000313" key="3">
    <source>
        <dbReference type="Proteomes" id="UP000092460"/>
    </source>
</evidence>
<reference evidence="3" key="1">
    <citation type="submission" date="2015-01" db="EMBL/GenBank/DDBJ databases">
        <authorList>
            <person name="Aksoy S."/>
            <person name="Warren W."/>
            <person name="Wilson R.K."/>
        </authorList>
    </citation>
    <scope>NUCLEOTIDE SEQUENCE [LARGE SCALE GENOMIC DNA]</scope>
    <source>
        <strain evidence="3">IAEA</strain>
    </source>
</reference>
<dbReference type="PANTHER" id="PTHR31431:SF1">
    <property type="entry name" value="NUCLEOPORIN NUP188"/>
    <property type="match status" value="1"/>
</dbReference>
<dbReference type="InterPro" id="IPR044840">
    <property type="entry name" value="Nup188"/>
</dbReference>
<keyword evidence="3" id="KW-1185">Reference proteome</keyword>
<dbReference type="Pfam" id="PF10487">
    <property type="entry name" value="Nup188_N"/>
    <property type="match status" value="1"/>
</dbReference>
<dbReference type="GO" id="GO:0006405">
    <property type="term" value="P:RNA export from nucleus"/>
    <property type="evidence" value="ECO:0007669"/>
    <property type="project" value="TreeGrafter"/>
</dbReference>
<evidence type="ECO:0000259" key="1">
    <source>
        <dbReference type="Pfam" id="PF10487"/>
    </source>
</evidence>
<dbReference type="AlphaFoldDB" id="A0A1B0BYW2"/>
<reference evidence="2" key="2">
    <citation type="submission" date="2020-05" db="UniProtKB">
        <authorList>
            <consortium name="EnsemblMetazoa"/>
        </authorList>
    </citation>
    <scope>IDENTIFICATION</scope>
    <source>
        <strain evidence="2">IAEA</strain>
    </source>
</reference>
<dbReference type="VEuPathDB" id="VectorBase:GPPI044587"/>
<dbReference type="EMBL" id="JXJN01022850">
    <property type="status" value="NOT_ANNOTATED_CDS"/>
    <property type="molecule type" value="Genomic_DNA"/>
</dbReference>
<evidence type="ECO:0000313" key="2">
    <source>
        <dbReference type="EnsemblMetazoa" id="GPPI044587-PA"/>
    </source>
</evidence>
<accession>A0A1B0BYW2</accession>
<dbReference type="EnsemblMetazoa" id="GPPI044587-RA">
    <property type="protein sequence ID" value="GPPI044587-PA"/>
    <property type="gene ID" value="GPPI044587"/>
</dbReference>
<dbReference type="PANTHER" id="PTHR31431">
    <property type="entry name" value="NUCLEOPORIN NUP188 HOMOLOG"/>
    <property type="match status" value="1"/>
</dbReference>
<feature type="domain" description="Nucleoporin Nup188 N-terminal" evidence="1">
    <location>
        <begin position="36"/>
        <end position="151"/>
    </location>
</feature>
<dbReference type="GO" id="GO:0017056">
    <property type="term" value="F:structural constituent of nuclear pore"/>
    <property type="evidence" value="ECO:0007669"/>
    <property type="project" value="InterPro"/>
</dbReference>
<name>A0A1B0BYW2_9MUSC</name>
<sequence length="257" mass="29517">MTAYLIRAEDLNMTAHFIVFLSFDKDVTRMCHNPEYGPLLLAWMLVNIRYTNASENDQQLLRCRQMGKRALDLNCFSYMHDMIANSIFKDDPLVSRIIRKTVYNMLCCMCDYFDGDGSCCKYPYVCELLSELLARPSLAKDFCSTKEAEKLQEIYLNQARRPKIVIKNEDCLQELPIDMPQAHEISVDIKTEPPQTIMGVGAEPHLSKSLSSFDGLTEATDQELLTENVNKEINQSDECSRNDVILRLGNEEDAKRY</sequence>
<protein>
    <recommendedName>
        <fullName evidence="1">Nucleoporin Nup188 N-terminal domain-containing protein</fullName>
    </recommendedName>
</protein>